<name>A0ABU9APG1_9BACT</name>
<accession>A0ABU9APG1</accession>
<evidence type="ECO:0000256" key="1">
    <source>
        <dbReference type="SAM" id="MobiDB-lite"/>
    </source>
</evidence>
<organism evidence="3 4">
    <name type="scientific">Luteolibacter soli</name>
    <dbReference type="NCBI Taxonomy" id="3135280"/>
    <lineage>
        <taxon>Bacteria</taxon>
        <taxon>Pseudomonadati</taxon>
        <taxon>Verrucomicrobiota</taxon>
        <taxon>Verrucomicrobiia</taxon>
        <taxon>Verrucomicrobiales</taxon>
        <taxon>Verrucomicrobiaceae</taxon>
        <taxon>Luteolibacter</taxon>
    </lineage>
</organism>
<sequence length="240" mass="25013">MTRSLLILAAVVTPVTFAQNIAPKESEQDPVLSSLTEGGETPKANALTDAPPPLMSGEDGGAPVLITGTPPEGAEIEEPEPVTPEPKGVTVQIEPGKSMIGKVDAASIKLLAPFPAKPLSQPPPGWKLEHPDDVPPITKEVELNGTRIPLSIRPHVLVPDADGANVIAVQEPGYDASLGYAQAGTISALLASSVERMEEDSGKLGDALDRLGQLLSSLPTPEPPPPVAKEVISPEKKKPR</sequence>
<protein>
    <submittedName>
        <fullName evidence="3">Uncharacterized protein</fullName>
    </submittedName>
</protein>
<feature type="signal peptide" evidence="2">
    <location>
        <begin position="1"/>
        <end position="18"/>
    </location>
</feature>
<evidence type="ECO:0000313" key="3">
    <source>
        <dbReference type="EMBL" id="MEK7949066.1"/>
    </source>
</evidence>
<keyword evidence="2" id="KW-0732">Signal</keyword>
<proteinExistence type="predicted"/>
<gene>
    <name evidence="3" type="ORF">WKV53_01090</name>
</gene>
<feature type="region of interest" description="Disordered" evidence="1">
    <location>
        <begin position="212"/>
        <end position="240"/>
    </location>
</feature>
<evidence type="ECO:0000313" key="4">
    <source>
        <dbReference type="Proteomes" id="UP001371305"/>
    </source>
</evidence>
<feature type="chain" id="PRO_5045845509" evidence="2">
    <location>
        <begin position="19"/>
        <end position="240"/>
    </location>
</feature>
<reference evidence="3 4" key="1">
    <citation type="submission" date="2024-04" db="EMBL/GenBank/DDBJ databases">
        <title>Luteolibacter sp. isolated from soil.</title>
        <authorList>
            <person name="An J."/>
        </authorList>
    </citation>
    <scope>NUCLEOTIDE SEQUENCE [LARGE SCALE GENOMIC DNA]</scope>
    <source>
        <strain evidence="3 4">Y139</strain>
    </source>
</reference>
<keyword evidence="4" id="KW-1185">Reference proteome</keyword>
<dbReference type="EMBL" id="JBBUKT010000001">
    <property type="protein sequence ID" value="MEK7949066.1"/>
    <property type="molecule type" value="Genomic_DNA"/>
</dbReference>
<evidence type="ECO:0000256" key="2">
    <source>
        <dbReference type="SAM" id="SignalP"/>
    </source>
</evidence>
<comment type="caution">
    <text evidence="3">The sequence shown here is derived from an EMBL/GenBank/DDBJ whole genome shotgun (WGS) entry which is preliminary data.</text>
</comment>
<dbReference type="Proteomes" id="UP001371305">
    <property type="component" value="Unassembled WGS sequence"/>
</dbReference>
<dbReference type="RefSeq" id="WP_341402454.1">
    <property type="nucleotide sequence ID" value="NZ_JBBUKT010000001.1"/>
</dbReference>
<feature type="region of interest" description="Disordered" evidence="1">
    <location>
        <begin position="20"/>
        <end position="89"/>
    </location>
</feature>